<sequence>RTDRRVVTVHVFDSFVSADIVAAFLGDFADVLPRHEEDWDLLGIWTGQRHFLVRLRPDPAGMDGYRHPPAYFTLGKARGYLFYEM</sequence>
<dbReference type="Pfam" id="PF23058">
    <property type="entry name" value="RBD_ZCCHC3_2nd"/>
    <property type="match status" value="1"/>
</dbReference>
<gene>
    <name evidence="2" type="ORF">Z043_126265</name>
</gene>
<reference evidence="2 3" key="1">
    <citation type="submission" date="2015-08" db="EMBL/GenBank/DDBJ databases">
        <title>The genome of the Asian arowana (Scleropages formosus).</title>
        <authorList>
            <person name="Tan M.H."/>
            <person name="Gan H.M."/>
            <person name="Croft L.J."/>
            <person name="Austin C.M."/>
        </authorList>
    </citation>
    <scope>NUCLEOTIDE SEQUENCE [LARGE SCALE GENOMIC DNA]</scope>
    <source>
        <strain evidence="2">Aro1</strain>
    </source>
</reference>
<accession>A0A0P7XT52</accession>
<name>A0A0P7XT52_SCLFO</name>
<feature type="non-terminal residue" evidence="2">
    <location>
        <position position="1"/>
    </location>
</feature>
<organism evidence="2 3">
    <name type="scientific">Scleropages formosus</name>
    <name type="common">Asian bonytongue</name>
    <name type="synonym">Osteoglossum formosum</name>
    <dbReference type="NCBI Taxonomy" id="113540"/>
    <lineage>
        <taxon>Eukaryota</taxon>
        <taxon>Metazoa</taxon>
        <taxon>Chordata</taxon>
        <taxon>Craniata</taxon>
        <taxon>Vertebrata</taxon>
        <taxon>Euteleostomi</taxon>
        <taxon>Actinopterygii</taxon>
        <taxon>Neopterygii</taxon>
        <taxon>Teleostei</taxon>
        <taxon>Osteoglossocephala</taxon>
        <taxon>Osteoglossomorpha</taxon>
        <taxon>Osteoglossiformes</taxon>
        <taxon>Osteoglossidae</taxon>
        <taxon>Scleropages</taxon>
    </lineage>
</organism>
<protein>
    <recommendedName>
        <fullName evidence="1">Zinc finger CCHC domain-containing protein</fullName>
    </recommendedName>
</protein>
<dbReference type="AlphaFoldDB" id="A0A0P7XT52"/>
<evidence type="ECO:0000313" key="3">
    <source>
        <dbReference type="Proteomes" id="UP000034805"/>
    </source>
</evidence>
<dbReference type="PANTHER" id="PTHR46486">
    <property type="entry name" value="CCHC-TYPE DOMAIN-CONTAINING PROTEIN"/>
    <property type="match status" value="1"/>
</dbReference>
<evidence type="ECO:0000313" key="2">
    <source>
        <dbReference type="EMBL" id="KPP56167.1"/>
    </source>
</evidence>
<dbReference type="Proteomes" id="UP000034805">
    <property type="component" value="Unassembled WGS sequence"/>
</dbReference>
<comment type="caution">
    <text evidence="2">The sequence shown here is derived from an EMBL/GenBank/DDBJ whole genome shotgun (WGS) entry which is preliminary data.</text>
</comment>
<dbReference type="EMBL" id="JARO02025650">
    <property type="protein sequence ID" value="KPP56167.1"/>
    <property type="molecule type" value="Genomic_DNA"/>
</dbReference>
<proteinExistence type="predicted"/>
<dbReference type="PANTHER" id="PTHR46486:SF1">
    <property type="entry name" value="CCHC-TYPE DOMAIN-CONTAINING PROTEIN"/>
    <property type="match status" value="1"/>
</dbReference>
<evidence type="ECO:0000259" key="1">
    <source>
        <dbReference type="Pfam" id="PF23058"/>
    </source>
</evidence>
<feature type="domain" description="Zinc finger CCHC" evidence="1">
    <location>
        <begin position="9"/>
        <end position="83"/>
    </location>
</feature>
<dbReference type="InterPro" id="IPR057811">
    <property type="entry name" value="RBD_ZCCHC3_2nd"/>
</dbReference>